<keyword evidence="4" id="KW-1185">Reference proteome</keyword>
<dbReference type="RefSeq" id="XP_066801289.1">
    <property type="nucleotide sequence ID" value="XM_066947830.1"/>
</dbReference>
<dbReference type="Pfam" id="PF00583">
    <property type="entry name" value="Acetyltransf_1"/>
    <property type="match status" value="1"/>
</dbReference>
<dbReference type="EMBL" id="JBCAWK010000009">
    <property type="protein sequence ID" value="KAK8849401.1"/>
    <property type="molecule type" value="Genomic_DNA"/>
</dbReference>
<dbReference type="Proteomes" id="UP001388673">
    <property type="component" value="Unassembled WGS sequence"/>
</dbReference>
<accession>A0AAW0YW66</accession>
<evidence type="ECO:0000259" key="2">
    <source>
        <dbReference type="Pfam" id="PF00583"/>
    </source>
</evidence>
<dbReference type="InterPro" id="IPR000182">
    <property type="entry name" value="GNAT_dom"/>
</dbReference>
<evidence type="ECO:0000256" key="1">
    <source>
        <dbReference type="SAM" id="MobiDB-lite"/>
    </source>
</evidence>
<dbReference type="AlphaFoldDB" id="A0AAW0YW66"/>
<protein>
    <recommendedName>
        <fullName evidence="2">N-acetyltransferase domain-containing protein</fullName>
    </recommendedName>
</protein>
<gene>
    <name evidence="3" type="ORF">IAR55_004733</name>
</gene>
<evidence type="ECO:0000313" key="3">
    <source>
        <dbReference type="EMBL" id="KAK8849401.1"/>
    </source>
</evidence>
<dbReference type="CDD" id="cd04301">
    <property type="entry name" value="NAT_SF"/>
    <property type="match status" value="1"/>
</dbReference>
<dbReference type="Gene3D" id="3.40.630.30">
    <property type="match status" value="1"/>
</dbReference>
<feature type="region of interest" description="Disordered" evidence="1">
    <location>
        <begin position="77"/>
        <end position="116"/>
    </location>
</feature>
<evidence type="ECO:0000313" key="4">
    <source>
        <dbReference type="Proteomes" id="UP001388673"/>
    </source>
</evidence>
<organism evidence="3 4">
    <name type="scientific">Kwoniella newhampshirensis</name>
    <dbReference type="NCBI Taxonomy" id="1651941"/>
    <lineage>
        <taxon>Eukaryota</taxon>
        <taxon>Fungi</taxon>
        <taxon>Dikarya</taxon>
        <taxon>Basidiomycota</taxon>
        <taxon>Agaricomycotina</taxon>
        <taxon>Tremellomycetes</taxon>
        <taxon>Tremellales</taxon>
        <taxon>Cryptococcaceae</taxon>
        <taxon>Kwoniella</taxon>
    </lineage>
</organism>
<dbReference type="GO" id="GO:0016747">
    <property type="term" value="F:acyltransferase activity, transferring groups other than amino-acyl groups"/>
    <property type="evidence" value="ECO:0007669"/>
    <property type="project" value="InterPro"/>
</dbReference>
<name>A0AAW0YW66_9TREE</name>
<feature type="compositionally biased region" description="Low complexity" evidence="1">
    <location>
        <begin position="79"/>
        <end position="102"/>
    </location>
</feature>
<feature type="domain" description="N-acetyltransferase" evidence="2">
    <location>
        <begin position="208"/>
        <end position="243"/>
    </location>
</feature>
<dbReference type="GeneID" id="92181991"/>
<dbReference type="KEGG" id="kne:92181991"/>
<comment type="caution">
    <text evidence="3">The sequence shown here is derived from an EMBL/GenBank/DDBJ whole genome shotgun (WGS) entry which is preliminary data.</text>
</comment>
<dbReference type="InterPro" id="IPR016181">
    <property type="entry name" value="Acyl_CoA_acyltransferase"/>
</dbReference>
<proteinExistence type="predicted"/>
<sequence length="308" mass="33908">MSSYTYSIRDADPSEDSEIALLFYNNFLKTWNHNWWASAKTPPGPLTPTSKPNSQLQFKRALVAGVRLTKDHRIRVIVAKSTTPTPASTTRNDTPSSSSSDSSPPPRPVSARAPKAGGQEEIIVGAAMWFPPHVRFPSDPITIYRAGFVSIMRQWGWRGYKRLELVWGPTLHSLQKKGFARISRSASGALSVDSGSGSATGKNQKMVPDDAAYLQMIAVDSLYRGKGLGGRLLRDGEDVYRSWSTPPPPIMLEATEHGPKQVYLKGGYEVIGETKMAKGEVDEDGCVGQGKERMKEGGDVWVMCKWTY</sequence>
<reference evidence="3 4" key="1">
    <citation type="journal article" date="2024" name="bioRxiv">
        <title>Comparative genomics of Cryptococcus and Kwoniella reveals pathogenesis evolution and contrasting karyotype dynamics via intercentromeric recombination or chromosome fusion.</title>
        <authorList>
            <person name="Coelho M.A."/>
            <person name="David-Palma M."/>
            <person name="Shea T."/>
            <person name="Bowers K."/>
            <person name="McGinley-Smith S."/>
            <person name="Mohammad A.W."/>
            <person name="Gnirke A."/>
            <person name="Yurkov A.M."/>
            <person name="Nowrousian M."/>
            <person name="Sun S."/>
            <person name="Cuomo C.A."/>
            <person name="Heitman J."/>
        </authorList>
    </citation>
    <scope>NUCLEOTIDE SEQUENCE [LARGE SCALE GENOMIC DNA]</scope>
    <source>
        <strain evidence="3 4">CBS 13917</strain>
    </source>
</reference>
<dbReference type="SUPFAM" id="SSF55729">
    <property type="entry name" value="Acyl-CoA N-acyltransferases (Nat)"/>
    <property type="match status" value="1"/>
</dbReference>